<protein>
    <recommendedName>
        <fullName evidence="6">Fibrinogen C-terminal domain-containing protein</fullName>
    </recommendedName>
</protein>
<comment type="caution">
    <text evidence="4">The sequence shown here is derived from an EMBL/GenBank/DDBJ whole genome shotgun (WGS) entry which is preliminary data.</text>
</comment>
<reference evidence="4" key="1">
    <citation type="journal article" date="2023" name="Mol. Biol. Evol.">
        <title>Third-Generation Sequencing Reveals the Adaptive Role of the Epigenome in Three Deep-Sea Polychaetes.</title>
        <authorList>
            <person name="Perez M."/>
            <person name="Aroh O."/>
            <person name="Sun Y."/>
            <person name="Lan Y."/>
            <person name="Juniper S.K."/>
            <person name="Young C.R."/>
            <person name="Angers B."/>
            <person name="Qian P.Y."/>
        </authorList>
    </citation>
    <scope>NUCLEOTIDE SEQUENCE</scope>
    <source>
        <strain evidence="4">P08H-3</strain>
    </source>
</reference>
<dbReference type="PROSITE" id="PS50026">
    <property type="entry name" value="EGF_3"/>
    <property type="match status" value="1"/>
</dbReference>
<dbReference type="GO" id="GO:0005615">
    <property type="term" value="C:extracellular space"/>
    <property type="evidence" value="ECO:0007669"/>
    <property type="project" value="TreeGrafter"/>
</dbReference>
<evidence type="ECO:0000259" key="3">
    <source>
        <dbReference type="PROSITE" id="PS51406"/>
    </source>
</evidence>
<proteinExistence type="predicted"/>
<keyword evidence="1" id="KW-0245">EGF-like domain</keyword>
<gene>
    <name evidence="4" type="ORF">LSH36_1697g00000</name>
</gene>
<dbReference type="PANTHER" id="PTHR19143">
    <property type="entry name" value="FIBRINOGEN/TENASCIN/ANGIOPOEITIN"/>
    <property type="match status" value="1"/>
</dbReference>
<accession>A0AAD9MQU7</accession>
<dbReference type="SMART" id="SM00186">
    <property type="entry name" value="FBG"/>
    <property type="match status" value="1"/>
</dbReference>
<sequence length="319" mass="36950">MTTNFKKIQNVPDDECQIGDNTVIIDLPLCLMRCSKIDDCLTVVHDGNICRWYQSCERDHDKRPEQEIITKTDMERIKDSEVCEKMMPCQHDEPCNTTTWYPFFTCRCKSWCQGIRCERCYPIPGLFASKTTMTLAKGKTVEALSEDGWILLMRRQDGSIDFETKLWNDYKYGFGQLGKEFWLGNENIHSLTTNASYRVRFDLVTFDGRWASTEYSTFMIGPESDNYRLHIGGYSGNASNHILNDYASYTENNMPFSTLDRDNDNYNGGRCCCGGWWFNYCGNVRLTGKYGPEVNDRDGVVWEGFHTHLAYADMKIRLN</sequence>
<organism evidence="4 5">
    <name type="scientific">Paralvinella palmiformis</name>
    <dbReference type="NCBI Taxonomy" id="53620"/>
    <lineage>
        <taxon>Eukaryota</taxon>
        <taxon>Metazoa</taxon>
        <taxon>Spiralia</taxon>
        <taxon>Lophotrochozoa</taxon>
        <taxon>Annelida</taxon>
        <taxon>Polychaeta</taxon>
        <taxon>Sedentaria</taxon>
        <taxon>Canalipalpata</taxon>
        <taxon>Terebellida</taxon>
        <taxon>Terebelliformia</taxon>
        <taxon>Alvinellidae</taxon>
        <taxon>Paralvinella</taxon>
    </lineage>
</organism>
<dbReference type="InterPro" id="IPR050373">
    <property type="entry name" value="Fibrinogen_C-term_domain"/>
</dbReference>
<comment type="caution">
    <text evidence="1">Lacks conserved residue(s) required for the propagation of feature annotation.</text>
</comment>
<evidence type="ECO:0000313" key="5">
    <source>
        <dbReference type="Proteomes" id="UP001208570"/>
    </source>
</evidence>
<feature type="domain" description="EGF-like" evidence="2">
    <location>
        <begin position="79"/>
        <end position="118"/>
    </location>
</feature>
<evidence type="ECO:0000259" key="2">
    <source>
        <dbReference type="PROSITE" id="PS50026"/>
    </source>
</evidence>
<dbReference type="Proteomes" id="UP001208570">
    <property type="component" value="Unassembled WGS sequence"/>
</dbReference>
<name>A0AAD9MQU7_9ANNE</name>
<dbReference type="Gene3D" id="3.90.215.10">
    <property type="entry name" value="Gamma Fibrinogen, chain A, domain 1"/>
    <property type="match status" value="1"/>
</dbReference>
<dbReference type="InterPro" id="IPR014716">
    <property type="entry name" value="Fibrinogen_a/b/g_C_1"/>
</dbReference>
<dbReference type="AlphaFoldDB" id="A0AAD9MQU7"/>
<keyword evidence="1" id="KW-1015">Disulfide bond</keyword>
<dbReference type="PROSITE" id="PS51406">
    <property type="entry name" value="FIBRINOGEN_C_2"/>
    <property type="match status" value="1"/>
</dbReference>
<dbReference type="InterPro" id="IPR002181">
    <property type="entry name" value="Fibrinogen_a/b/g_C_dom"/>
</dbReference>
<dbReference type="PROSITE" id="PS00022">
    <property type="entry name" value="EGF_1"/>
    <property type="match status" value="1"/>
</dbReference>
<feature type="disulfide bond" evidence="1">
    <location>
        <begin position="108"/>
        <end position="117"/>
    </location>
</feature>
<feature type="disulfide bond" evidence="1">
    <location>
        <begin position="89"/>
        <end position="106"/>
    </location>
</feature>
<keyword evidence="5" id="KW-1185">Reference proteome</keyword>
<feature type="domain" description="Fibrinogen C-terminal" evidence="3">
    <location>
        <begin position="108"/>
        <end position="319"/>
    </location>
</feature>
<evidence type="ECO:0008006" key="6">
    <source>
        <dbReference type="Google" id="ProtNLM"/>
    </source>
</evidence>
<dbReference type="EMBL" id="JAODUP010001698">
    <property type="protein sequence ID" value="KAK2139599.1"/>
    <property type="molecule type" value="Genomic_DNA"/>
</dbReference>
<dbReference type="InterPro" id="IPR036056">
    <property type="entry name" value="Fibrinogen-like_C"/>
</dbReference>
<dbReference type="InterPro" id="IPR000742">
    <property type="entry name" value="EGF"/>
</dbReference>
<evidence type="ECO:0000256" key="1">
    <source>
        <dbReference type="PROSITE-ProRule" id="PRU00076"/>
    </source>
</evidence>
<dbReference type="PANTHER" id="PTHR19143:SF458">
    <property type="entry name" value="FIBRINOGEN C-TERMINAL DOMAIN-CONTAINING PROTEIN-RELATED"/>
    <property type="match status" value="1"/>
</dbReference>
<dbReference type="SUPFAM" id="SSF56496">
    <property type="entry name" value="Fibrinogen C-terminal domain-like"/>
    <property type="match status" value="1"/>
</dbReference>
<dbReference type="Pfam" id="PF00147">
    <property type="entry name" value="Fibrinogen_C"/>
    <property type="match status" value="1"/>
</dbReference>
<evidence type="ECO:0000313" key="4">
    <source>
        <dbReference type="EMBL" id="KAK2139599.1"/>
    </source>
</evidence>